<evidence type="ECO:0000313" key="2">
    <source>
        <dbReference type="EMBL" id="KUE75564.1"/>
    </source>
</evidence>
<dbReference type="Proteomes" id="UP000449193">
    <property type="component" value="Unassembled WGS sequence"/>
</dbReference>
<dbReference type="GO" id="GO:0009295">
    <property type="term" value="C:nucleoid"/>
    <property type="evidence" value="ECO:0007669"/>
    <property type="project" value="InterPro"/>
</dbReference>
<protein>
    <submittedName>
        <fullName evidence="3">Nucleoid-associated protein</fullName>
    </submittedName>
</protein>
<evidence type="ECO:0000313" key="7">
    <source>
        <dbReference type="Proteomes" id="UP000431913"/>
    </source>
</evidence>
<dbReference type="RefSeq" id="WP_009323975.1">
    <property type="nucleotide sequence ID" value="NZ_CAOJUJ010000003.1"/>
</dbReference>
<evidence type="ECO:0000313" key="6">
    <source>
        <dbReference type="Proteomes" id="UP000053433"/>
    </source>
</evidence>
<reference evidence="3 7" key="4">
    <citation type="submission" date="2019-08" db="EMBL/GenBank/DDBJ databases">
        <title>In-depth cultivation of the pig gut microbiome towards novel bacterial diversity and tailored functional studies.</title>
        <authorList>
            <person name="Wylensek D."/>
            <person name="Hitch T.C.A."/>
            <person name="Clavel T."/>
        </authorList>
    </citation>
    <scope>NUCLEOTIDE SEQUENCE [LARGE SCALE GENOMIC DNA]</scope>
    <source>
        <strain evidence="3 7">WCA3-601-WT-6J</strain>
    </source>
</reference>
<evidence type="ECO:0000313" key="8">
    <source>
        <dbReference type="Proteomes" id="UP000449193"/>
    </source>
</evidence>
<evidence type="ECO:0000313" key="1">
    <source>
        <dbReference type="EMBL" id="KJF40137.1"/>
    </source>
</evidence>
<evidence type="ECO:0000313" key="3">
    <source>
        <dbReference type="EMBL" id="MST91596.1"/>
    </source>
</evidence>
<dbReference type="Pfam" id="PF04245">
    <property type="entry name" value="NA37"/>
    <property type="match status" value="1"/>
</dbReference>
<gene>
    <name evidence="2" type="ORF">ASJ35_13045</name>
    <name evidence="3" type="ORF">FYJ76_06520</name>
    <name evidence="4" type="ORF">GMD52_01270</name>
    <name evidence="1" type="ORF">TQ39_08175</name>
</gene>
<reference evidence="4 8" key="3">
    <citation type="journal article" date="2019" name="Nat. Med.">
        <title>A library of human gut bacterial isolates paired with longitudinal multiomics data enables mechanistic microbiome research.</title>
        <authorList>
            <person name="Poyet M."/>
            <person name="Groussin M."/>
            <person name="Gibbons S.M."/>
            <person name="Avila-Pacheco J."/>
            <person name="Jiang X."/>
            <person name="Kearney S.M."/>
            <person name="Perrotta A.R."/>
            <person name="Berdy B."/>
            <person name="Zhao S."/>
            <person name="Lieberman T.D."/>
            <person name="Swanson P.K."/>
            <person name="Smith M."/>
            <person name="Roesemann S."/>
            <person name="Alexander J.E."/>
            <person name="Rich S.A."/>
            <person name="Livny J."/>
            <person name="Vlamakis H."/>
            <person name="Clish C."/>
            <person name="Bullock K."/>
            <person name="Deik A."/>
            <person name="Scott J."/>
            <person name="Pierce K.A."/>
            <person name="Xavier R.J."/>
            <person name="Alm E.J."/>
        </authorList>
    </citation>
    <scope>NUCLEOTIDE SEQUENCE [LARGE SCALE GENOMIC DNA]</scope>
    <source>
        <strain evidence="4 8">BIOML-A7</strain>
    </source>
</reference>
<reference evidence="2 6" key="2">
    <citation type="submission" date="2015-10" db="EMBL/GenBank/DDBJ databases">
        <title>A novel member of the family Ruminococcaceae isolated from human faeces.</title>
        <authorList>
            <person name="Shkoporov A.N."/>
            <person name="Chaplin A.V."/>
            <person name="Motuzova O.V."/>
            <person name="Kafarskaia L.I."/>
            <person name="Efimov B.A."/>
        </authorList>
    </citation>
    <scope>NUCLEOTIDE SEQUENCE [LARGE SCALE GENOMIC DNA]</scope>
    <source>
        <strain evidence="2 6">668</strain>
    </source>
</reference>
<accession>A0A0D8IZN7</accession>
<dbReference type="GeneID" id="42856573"/>
<dbReference type="EMBL" id="LMUA01000019">
    <property type="protein sequence ID" value="KUE75564.1"/>
    <property type="molecule type" value="Genomic_DNA"/>
</dbReference>
<evidence type="ECO:0000313" key="4">
    <source>
        <dbReference type="EMBL" id="MTS50172.1"/>
    </source>
</evidence>
<reference evidence="1" key="1">
    <citation type="submission" date="2015-02" db="EMBL/GenBank/DDBJ databases">
        <title>A novel member of the family Ruminococcaceae isolated from human feces.</title>
        <authorList>
            <person name="Shkoporov A.N."/>
            <person name="Chaplin A.V."/>
            <person name="Motuzova O.V."/>
            <person name="Kafarskaia L.I."/>
            <person name="Khokhlova E.V."/>
            <person name="Efimov B.A."/>
        </authorList>
    </citation>
    <scope>NUCLEOTIDE SEQUENCE [LARGE SCALE GENOMIC DNA]</scope>
    <source>
        <strain evidence="1">585-1</strain>
    </source>
</reference>
<comment type="caution">
    <text evidence="1">The sequence shown here is derived from an EMBL/GenBank/DDBJ whole genome shotgun (WGS) entry which is preliminary data.</text>
</comment>
<dbReference type="InterPro" id="IPR007358">
    <property type="entry name" value="Nucleoid_associated_NdpA"/>
</dbReference>
<dbReference type="EMBL" id="JXXK01000009">
    <property type="protein sequence ID" value="KJF40137.1"/>
    <property type="molecule type" value="Genomic_DNA"/>
</dbReference>
<dbReference type="EMBL" id="WMZR01000002">
    <property type="protein sequence ID" value="MTS50172.1"/>
    <property type="molecule type" value="Genomic_DNA"/>
</dbReference>
<proteinExistence type="predicted"/>
<evidence type="ECO:0000313" key="5">
    <source>
        <dbReference type="Proteomes" id="UP000032483"/>
    </source>
</evidence>
<dbReference type="AlphaFoldDB" id="A0A0D8IZN7"/>
<dbReference type="Proteomes" id="UP000431913">
    <property type="component" value="Unassembled WGS sequence"/>
</dbReference>
<organism evidence="1 5">
    <name type="scientific">Ruthenibacterium lactatiformans</name>
    <dbReference type="NCBI Taxonomy" id="1550024"/>
    <lineage>
        <taxon>Bacteria</taxon>
        <taxon>Bacillati</taxon>
        <taxon>Bacillota</taxon>
        <taxon>Clostridia</taxon>
        <taxon>Eubacteriales</taxon>
        <taxon>Oscillospiraceae</taxon>
        <taxon>Ruthenibacterium</taxon>
    </lineage>
</organism>
<keyword evidence="5" id="KW-1185">Reference proteome</keyword>
<dbReference type="EMBL" id="VUNJ01000005">
    <property type="protein sequence ID" value="MST91596.1"/>
    <property type="molecule type" value="Genomic_DNA"/>
</dbReference>
<accession>A0A0W7TNZ7</accession>
<name>A0A0D8IZN7_9FIRM</name>
<dbReference type="Proteomes" id="UP000053433">
    <property type="component" value="Unassembled WGS sequence"/>
</dbReference>
<dbReference type="Proteomes" id="UP000032483">
    <property type="component" value="Unassembled WGS sequence"/>
</dbReference>
<sequence>MNIELIKAILHVLDPAVDAPILSEAILPPSEDALQYLAGHAAKCFASDEAKACTLADDSAFLPLLWNIEDDFEKKTAVIAGDWFRVMQENPAIPAGDAAFLLLEIDGAEYLAALKLNYKPGWLHYCRMDGGPAVNEVVRQGTVLPGTSGKADEAFFVDLRTNAVRLLEKKYEIDGRKQTYLGSRILGCRAGLSPREKLSAIQAVAGEVNQQFYGNTGVDEPELAMAVCEEFYAARAEEKSRAGKPDPVPVQAICDKLYGDMPHAREAFTKALAEHDITLDEPLPLSAPAVRRMEKQSLRSAGGVEIKVPVNVYRDESALEFIRNPDGSMSLLIKNIIV</sequence>